<reference evidence="3 4" key="1">
    <citation type="submission" date="2023-11" db="EMBL/GenBank/DDBJ databases">
        <authorList>
            <person name="Xu M."/>
            <person name="Jiang T."/>
        </authorList>
    </citation>
    <scope>NUCLEOTIDE SEQUENCE [LARGE SCALE GENOMIC DNA]</scope>
    <source>
        <strain evidence="3 4">SD</strain>
    </source>
</reference>
<keyword evidence="1 3" id="KW-0328">Glycosyltransferase</keyword>
<protein>
    <submittedName>
        <fullName evidence="3">Glycosyltransferase</fullName>
        <ecNumber evidence="3">2.4.-.-</ecNumber>
    </submittedName>
</protein>
<dbReference type="PANTHER" id="PTHR12526">
    <property type="entry name" value="GLYCOSYLTRANSFERASE"/>
    <property type="match status" value="1"/>
</dbReference>
<comment type="caution">
    <text evidence="3">The sequence shown here is derived from an EMBL/GenBank/DDBJ whole genome shotgun (WGS) entry which is preliminary data.</text>
</comment>
<evidence type="ECO:0000313" key="3">
    <source>
        <dbReference type="EMBL" id="MDX8150907.1"/>
    </source>
</evidence>
<organism evidence="3 4">
    <name type="scientific">Patulibacter brassicae</name>
    <dbReference type="NCBI Taxonomy" id="1705717"/>
    <lineage>
        <taxon>Bacteria</taxon>
        <taxon>Bacillati</taxon>
        <taxon>Actinomycetota</taxon>
        <taxon>Thermoleophilia</taxon>
        <taxon>Solirubrobacterales</taxon>
        <taxon>Patulibacteraceae</taxon>
        <taxon>Patulibacter</taxon>
    </lineage>
</organism>
<dbReference type="GO" id="GO:0016757">
    <property type="term" value="F:glycosyltransferase activity"/>
    <property type="evidence" value="ECO:0007669"/>
    <property type="project" value="UniProtKB-KW"/>
</dbReference>
<dbReference type="Gene3D" id="3.40.50.2000">
    <property type="entry name" value="Glycogen Phosphorylase B"/>
    <property type="match status" value="3"/>
</dbReference>
<dbReference type="RefSeq" id="WP_319953047.1">
    <property type="nucleotide sequence ID" value="NZ_JAXAVX010000001.1"/>
</dbReference>
<evidence type="ECO:0000313" key="4">
    <source>
        <dbReference type="Proteomes" id="UP001277761"/>
    </source>
</evidence>
<keyword evidence="4" id="KW-1185">Reference proteome</keyword>
<name>A0ABU4VGF7_9ACTN</name>
<dbReference type="SUPFAM" id="SSF53756">
    <property type="entry name" value="UDP-Glycosyltransferase/glycogen phosphorylase"/>
    <property type="match status" value="1"/>
</dbReference>
<sequence length="313" mass="34030">MQNPHRMRVLVVSNMAPDAEHPERGGFVRDQVAALRRIDGLDVALDEVPPGAYAAAARGLRARHRGRRYDVVHAHFGLTAVPALAVRGRLRGVTLHGRDLRNPRSRAVTLAVLPTQRLVGLAAEDLGSLLPAWARPRARALPVGLALERFGPMPRPEARQRLGLPPDERFLLFPYGPDRRIKRVERARELADAVGLPLRTLGGEPPERMRWWLNAATAVLVPSDHEGFGLAAVEALACDVPVLAQPTGAHAETVGRVPGCLCAPWDLQRWRAALEPHLAVPDPRVDGAPVAAHHGTDRYAADLVAAWHSLAGD</sequence>
<dbReference type="PANTHER" id="PTHR12526:SF510">
    <property type="entry name" value="D-INOSITOL 3-PHOSPHATE GLYCOSYLTRANSFERASE"/>
    <property type="match status" value="1"/>
</dbReference>
<dbReference type="EMBL" id="JAXAVX010000001">
    <property type="protein sequence ID" value="MDX8150907.1"/>
    <property type="molecule type" value="Genomic_DNA"/>
</dbReference>
<proteinExistence type="predicted"/>
<gene>
    <name evidence="3" type="ORF">SK069_04820</name>
</gene>
<evidence type="ECO:0000256" key="2">
    <source>
        <dbReference type="ARBA" id="ARBA00022679"/>
    </source>
</evidence>
<keyword evidence="2 3" id="KW-0808">Transferase</keyword>
<accession>A0ABU4VGF7</accession>
<evidence type="ECO:0000256" key="1">
    <source>
        <dbReference type="ARBA" id="ARBA00022676"/>
    </source>
</evidence>
<dbReference type="Proteomes" id="UP001277761">
    <property type="component" value="Unassembled WGS sequence"/>
</dbReference>
<dbReference type="Pfam" id="PF13692">
    <property type="entry name" value="Glyco_trans_1_4"/>
    <property type="match status" value="1"/>
</dbReference>
<dbReference type="EC" id="2.4.-.-" evidence="3"/>